<keyword evidence="3" id="KW-1185">Reference proteome</keyword>
<evidence type="ECO:0000313" key="2">
    <source>
        <dbReference type="EMBL" id="KAK0130710.1"/>
    </source>
</evidence>
<evidence type="ECO:0000256" key="1">
    <source>
        <dbReference type="SAM" id="MobiDB-lite"/>
    </source>
</evidence>
<feature type="region of interest" description="Disordered" evidence="1">
    <location>
        <begin position="17"/>
        <end position="51"/>
    </location>
</feature>
<dbReference type="Proteomes" id="UP001174136">
    <property type="component" value="Unassembled WGS sequence"/>
</dbReference>
<dbReference type="EMBL" id="JAOPHQ010006653">
    <property type="protein sequence ID" value="KAK0130710.1"/>
    <property type="molecule type" value="Genomic_DNA"/>
</dbReference>
<protein>
    <submittedName>
        <fullName evidence="2">Uncharacterized protein</fullName>
    </submittedName>
</protein>
<proteinExistence type="predicted"/>
<dbReference type="AlphaFoldDB" id="A0AA47LZ82"/>
<organism evidence="2 3">
    <name type="scientific">Merluccius polli</name>
    <name type="common">Benguela hake</name>
    <name type="synonym">Merluccius cadenati</name>
    <dbReference type="NCBI Taxonomy" id="89951"/>
    <lineage>
        <taxon>Eukaryota</taxon>
        <taxon>Metazoa</taxon>
        <taxon>Chordata</taxon>
        <taxon>Craniata</taxon>
        <taxon>Vertebrata</taxon>
        <taxon>Euteleostomi</taxon>
        <taxon>Actinopterygii</taxon>
        <taxon>Neopterygii</taxon>
        <taxon>Teleostei</taxon>
        <taxon>Neoteleostei</taxon>
        <taxon>Acanthomorphata</taxon>
        <taxon>Zeiogadaria</taxon>
        <taxon>Gadariae</taxon>
        <taxon>Gadiformes</taxon>
        <taxon>Gadoidei</taxon>
        <taxon>Merlucciidae</taxon>
        <taxon>Merluccius</taxon>
    </lineage>
</organism>
<reference evidence="2" key="1">
    <citation type="journal article" date="2023" name="Front. Mar. Sci.">
        <title>A new Merluccius polli reference genome to investigate the effects of global change in West African waters.</title>
        <authorList>
            <person name="Mateo J.L."/>
            <person name="Blanco-Fernandez C."/>
            <person name="Garcia-Vazquez E."/>
            <person name="Machado-Schiaffino G."/>
        </authorList>
    </citation>
    <scope>NUCLEOTIDE SEQUENCE</scope>
    <source>
        <strain evidence="2">C29</strain>
        <tissue evidence="2">Fin</tissue>
    </source>
</reference>
<comment type="caution">
    <text evidence="2">The sequence shown here is derived from an EMBL/GenBank/DDBJ whole genome shotgun (WGS) entry which is preliminary data.</text>
</comment>
<gene>
    <name evidence="2" type="ORF">N1851_034658</name>
</gene>
<evidence type="ECO:0000313" key="3">
    <source>
        <dbReference type="Proteomes" id="UP001174136"/>
    </source>
</evidence>
<accession>A0AA47LZ82</accession>
<sequence>MSGGPALTVKLEDLQWMPTNTKPAPDSAPFTLGSGLPPPWQRIPALSGPDVSHQDIRKHVQDKLCSGKQTHTTTTTTAAHPALDTKCLPERDYRNKNKKWRPARGIASPALSQLRARLHIKALDEVTHVSEDFQDDTEQAEAIEPRVQGSGGRLYPARNQGRAPHRLDLYINLKNGPH</sequence>
<name>A0AA47LZ82_MERPO</name>